<sequence length="75" mass="9060">MGFWKQAKPSVAWEDGMLEEAVNSARLDWQQAQHLMEISEPDHRLEDAIYYLELTEKRYMFLLSQLKREREHHQA</sequence>
<dbReference type="Pfam" id="PF10704">
    <property type="entry name" value="DUF2508"/>
    <property type="match status" value="1"/>
</dbReference>
<evidence type="ECO:0000313" key="4">
    <source>
        <dbReference type="Proteomes" id="UP000677234"/>
    </source>
</evidence>
<protein>
    <submittedName>
        <fullName evidence="1">DUF2508 family protein</fullName>
    </submittedName>
</protein>
<dbReference type="KEGG" id="bcop:JD108_00520"/>
<evidence type="ECO:0000313" key="1">
    <source>
        <dbReference type="EMBL" id="QQE74529.1"/>
    </source>
</evidence>
<dbReference type="EMBL" id="CP066308">
    <property type="protein sequence ID" value="QQE74529.1"/>
    <property type="molecule type" value="Genomic_DNA"/>
</dbReference>
<reference evidence="1 3" key="1">
    <citation type="submission" date="2020-12" db="EMBL/GenBank/DDBJ databases">
        <title>strain FJAT-54423T represents a novel species of the genus Brevibacillus.</title>
        <authorList>
            <person name="Tang R."/>
        </authorList>
    </citation>
    <scope>NUCLEOTIDE SEQUENCE [LARGE SCALE GENOMIC DNA]</scope>
    <source>
        <strain evidence="1 3">FJAT-54423</strain>
    </source>
</reference>
<evidence type="ECO:0000313" key="3">
    <source>
        <dbReference type="Proteomes" id="UP000595847"/>
    </source>
</evidence>
<organism evidence="1 3">
    <name type="scientific">Brevibacillus composti</name>
    <dbReference type="NCBI Taxonomy" id="2796470"/>
    <lineage>
        <taxon>Bacteria</taxon>
        <taxon>Bacillati</taxon>
        <taxon>Bacillota</taxon>
        <taxon>Bacilli</taxon>
        <taxon>Bacillales</taxon>
        <taxon>Paenibacillaceae</taxon>
        <taxon>Brevibacillus</taxon>
    </lineage>
</organism>
<accession>A0A7T5EKY9</accession>
<proteinExistence type="predicted"/>
<evidence type="ECO:0000313" key="2">
    <source>
        <dbReference type="EMBL" id="QUO41611.1"/>
    </source>
</evidence>
<dbReference type="RefSeq" id="WP_198828107.1">
    <property type="nucleotide sequence ID" value="NZ_CP066308.1"/>
</dbReference>
<reference evidence="2" key="2">
    <citation type="submission" date="2021-04" db="EMBL/GenBank/DDBJ databases">
        <title>Brevibacillus composti FJAT-54423, complete genome.</title>
        <authorList>
            <person name="Tang R."/>
        </authorList>
    </citation>
    <scope>NUCLEOTIDE SEQUENCE</scope>
    <source>
        <strain evidence="2">FJAT-54424</strain>
    </source>
</reference>
<dbReference type="InterPro" id="IPR019644">
    <property type="entry name" value="DUF2508"/>
</dbReference>
<dbReference type="EMBL" id="CP073708">
    <property type="protein sequence ID" value="QUO41611.1"/>
    <property type="molecule type" value="Genomic_DNA"/>
</dbReference>
<dbReference type="AlphaFoldDB" id="A0A7T5EKY9"/>
<gene>
    <name evidence="1" type="ORF">JD108_00520</name>
    <name evidence="2" type="ORF">KDJ56_00520</name>
</gene>
<keyword evidence="4" id="KW-1185">Reference proteome</keyword>
<name>A0A7T5EKY9_9BACL</name>
<dbReference type="Proteomes" id="UP000595847">
    <property type="component" value="Chromosome"/>
</dbReference>
<dbReference type="Proteomes" id="UP000677234">
    <property type="component" value="Chromosome"/>
</dbReference>